<dbReference type="RefSeq" id="WP_013455259.1">
    <property type="nucleotide sequence ID" value="NC_014759.1"/>
</dbReference>
<dbReference type="HOGENOM" id="CLU_120972_0_0_10"/>
<dbReference type="KEGG" id="mtt:Ftrac_3142"/>
<dbReference type="AlphaFoldDB" id="E4TUM4"/>
<dbReference type="OrthoDB" id="9808690at2"/>
<accession>E4TUM4</accession>
<keyword evidence="1" id="KW-0472">Membrane</keyword>
<feature type="transmembrane region" description="Helical" evidence="1">
    <location>
        <begin position="109"/>
        <end position="126"/>
    </location>
</feature>
<organism evidence="3 4">
    <name type="scientific">Marivirga tractuosa (strain ATCC 23168 / DSM 4126 / NBRC 15989 / NCIMB 1408 / VKM B-1430 / H-43)</name>
    <name type="common">Microscilla tractuosa</name>
    <name type="synonym">Flexibacter tractuosus</name>
    <dbReference type="NCBI Taxonomy" id="643867"/>
    <lineage>
        <taxon>Bacteria</taxon>
        <taxon>Pseudomonadati</taxon>
        <taxon>Bacteroidota</taxon>
        <taxon>Cytophagia</taxon>
        <taxon>Cytophagales</taxon>
        <taxon>Marivirgaceae</taxon>
        <taxon>Marivirga</taxon>
    </lineage>
</organism>
<evidence type="ECO:0000313" key="4">
    <source>
        <dbReference type="Proteomes" id="UP000008720"/>
    </source>
</evidence>
<feature type="transmembrane region" description="Helical" evidence="1">
    <location>
        <begin position="15"/>
        <end position="36"/>
    </location>
</feature>
<feature type="transmembrane region" description="Helical" evidence="1">
    <location>
        <begin position="142"/>
        <end position="160"/>
    </location>
</feature>
<feature type="transmembrane region" description="Helical" evidence="1">
    <location>
        <begin position="63"/>
        <end position="81"/>
    </location>
</feature>
<evidence type="ECO:0000313" key="3">
    <source>
        <dbReference type="EMBL" id="ADR23117.1"/>
    </source>
</evidence>
<keyword evidence="1" id="KW-0812">Transmembrane</keyword>
<dbReference type="Proteomes" id="UP000008720">
    <property type="component" value="Chromosome"/>
</dbReference>
<reference evidence="3 4" key="1">
    <citation type="journal article" date="2011" name="Stand. Genomic Sci.">
        <title>Complete genome sequence of Marivirga tractuosa type strain (H-43).</title>
        <authorList>
            <person name="Pagani I."/>
            <person name="Chertkov O."/>
            <person name="Lapidus A."/>
            <person name="Lucas S."/>
            <person name="Del Rio T.G."/>
            <person name="Tice H."/>
            <person name="Copeland A."/>
            <person name="Cheng J.F."/>
            <person name="Nolan M."/>
            <person name="Saunders E."/>
            <person name="Pitluck S."/>
            <person name="Held B."/>
            <person name="Goodwin L."/>
            <person name="Liolios K."/>
            <person name="Ovchinikova G."/>
            <person name="Ivanova N."/>
            <person name="Mavromatis K."/>
            <person name="Pati A."/>
            <person name="Chen A."/>
            <person name="Palaniappan K."/>
            <person name="Land M."/>
            <person name="Hauser L."/>
            <person name="Jeffries C.D."/>
            <person name="Detter J.C."/>
            <person name="Han C."/>
            <person name="Tapia R."/>
            <person name="Ngatchou-Djao O.D."/>
            <person name="Rohde M."/>
            <person name="Goker M."/>
            <person name="Spring S."/>
            <person name="Sikorski J."/>
            <person name="Woyke T."/>
            <person name="Bristow J."/>
            <person name="Eisen J.A."/>
            <person name="Markowitz V."/>
            <person name="Hugenholtz P."/>
            <person name="Klenk H.P."/>
            <person name="Kyrpides N.C."/>
        </authorList>
    </citation>
    <scope>NUCLEOTIDE SEQUENCE [LARGE SCALE GENOMIC DNA]</scope>
    <source>
        <strain evidence="4">ATCC 23168 / DSM 4126 / NBRC 15989 / NCIMB 1408 / VKM B-1430 / H-43</strain>
    </source>
</reference>
<dbReference type="InterPro" id="IPR012867">
    <property type="entry name" value="DUF1648"/>
</dbReference>
<keyword evidence="1" id="KW-1133">Transmembrane helix</keyword>
<gene>
    <name evidence="3" type="ordered locus">Ftrac_3142</name>
</gene>
<protein>
    <recommendedName>
        <fullName evidence="2">DUF1648 domain-containing protein</fullName>
    </recommendedName>
</protein>
<evidence type="ECO:0000256" key="1">
    <source>
        <dbReference type="SAM" id="Phobius"/>
    </source>
</evidence>
<evidence type="ECO:0000259" key="2">
    <source>
        <dbReference type="Pfam" id="PF07853"/>
    </source>
</evidence>
<keyword evidence="4" id="KW-1185">Reference proteome</keyword>
<name>E4TUM4_MARTH</name>
<dbReference type="EMBL" id="CP002349">
    <property type="protein sequence ID" value="ADR23117.1"/>
    <property type="molecule type" value="Genomic_DNA"/>
</dbReference>
<dbReference type="eggNOG" id="COG4194">
    <property type="taxonomic scope" value="Bacteria"/>
</dbReference>
<dbReference type="STRING" id="643867.Ftrac_3142"/>
<proteinExistence type="predicted"/>
<sequence length="166" mass="19164">MQKNRPKIKLQKTTFNYLIEIATLAILVLAWVYVLLSYSELDSEIPVHFNASGEADRYGDKQSIFFLPLLGIVIFIGLFILNKYPHIFNYPTEITEENAERQYKNATNLIRILNLIIVLVFAFIIYKTVNARTENSETLGEWFLPAVTIIINIPGLYFLAKAFKKK</sequence>
<dbReference type="Pfam" id="PF07853">
    <property type="entry name" value="DUF1648"/>
    <property type="match status" value="1"/>
</dbReference>
<feature type="domain" description="DUF1648" evidence="2">
    <location>
        <begin position="26"/>
        <end position="71"/>
    </location>
</feature>